<dbReference type="RefSeq" id="WP_126018741.1">
    <property type="nucleotide sequence ID" value="NZ_RXFT01000001.1"/>
</dbReference>
<evidence type="ECO:0000313" key="1">
    <source>
        <dbReference type="EMBL" id="MBB4222189.1"/>
    </source>
</evidence>
<proteinExistence type="predicted"/>
<name>A0A3S1EXD0_9BURK</name>
<evidence type="ECO:0000313" key="2">
    <source>
        <dbReference type="EMBL" id="RUR65760.1"/>
    </source>
</evidence>
<dbReference type="EMBL" id="RXFT01000001">
    <property type="protein sequence ID" value="RUR65760.1"/>
    <property type="molecule type" value="Genomic_DNA"/>
</dbReference>
<protein>
    <recommendedName>
        <fullName evidence="5">Lipoprotein</fullName>
    </recommendedName>
</protein>
<reference evidence="2 3" key="1">
    <citation type="submission" date="2018-12" db="EMBL/GenBank/DDBJ databases">
        <title>The genome sequences of Variovorax guangxiensis DSM 27352.</title>
        <authorList>
            <person name="Gao J."/>
            <person name="Sun J."/>
        </authorList>
    </citation>
    <scope>NUCLEOTIDE SEQUENCE [LARGE SCALE GENOMIC DNA]</scope>
    <source>
        <strain evidence="2 3">DSM 27352</strain>
    </source>
</reference>
<gene>
    <name evidence="2" type="ORF">EJP67_01670</name>
    <name evidence="1" type="ORF">GGD71_002949</name>
</gene>
<dbReference type="AlphaFoldDB" id="A0A3S1EXD0"/>
<dbReference type="OrthoDB" id="5770293at2"/>
<reference evidence="1 4" key="2">
    <citation type="submission" date="2020-08" db="EMBL/GenBank/DDBJ databases">
        <title>Genomic Encyclopedia of Type Strains, Phase IV (KMG-V): Genome sequencing to study the core and pangenomes of soil and plant-associated prokaryotes.</title>
        <authorList>
            <person name="Whitman W."/>
        </authorList>
    </citation>
    <scope>NUCLEOTIDE SEQUENCE [LARGE SCALE GENOMIC DNA]</scope>
    <source>
        <strain evidence="1 4">34/80</strain>
    </source>
</reference>
<comment type="caution">
    <text evidence="2">The sequence shown here is derived from an EMBL/GenBank/DDBJ whole genome shotgun (WGS) entry which is preliminary data.</text>
</comment>
<dbReference type="EMBL" id="JACIFZ010000002">
    <property type="protein sequence ID" value="MBB4222189.1"/>
    <property type="molecule type" value="Genomic_DNA"/>
</dbReference>
<accession>A0A3S1EXD0</accession>
<evidence type="ECO:0008006" key="5">
    <source>
        <dbReference type="Google" id="ProtNLM"/>
    </source>
</evidence>
<organism evidence="2 3">
    <name type="scientific">Variovorax guangxiensis</name>
    <dbReference type="NCBI Taxonomy" id="1775474"/>
    <lineage>
        <taxon>Bacteria</taxon>
        <taxon>Pseudomonadati</taxon>
        <taxon>Pseudomonadota</taxon>
        <taxon>Betaproteobacteria</taxon>
        <taxon>Burkholderiales</taxon>
        <taxon>Comamonadaceae</taxon>
        <taxon>Variovorax</taxon>
    </lineage>
</organism>
<sequence>MEVRLRAVGLAIGAVLLSSCATTRDTAFSNIYVADFHSDSPATCRSSDVPRSHGQAREFFSKAREVDYKTLHDNYELAPCYAEGTLVRQGKSCDWQIRAGATGSVQCAEQKLYFACDNCGDLFGATK</sequence>
<evidence type="ECO:0000313" key="3">
    <source>
        <dbReference type="Proteomes" id="UP000281118"/>
    </source>
</evidence>
<evidence type="ECO:0000313" key="4">
    <source>
        <dbReference type="Proteomes" id="UP000524450"/>
    </source>
</evidence>
<dbReference type="Proteomes" id="UP000524450">
    <property type="component" value="Unassembled WGS sequence"/>
</dbReference>
<dbReference type="PROSITE" id="PS51257">
    <property type="entry name" value="PROKAR_LIPOPROTEIN"/>
    <property type="match status" value="1"/>
</dbReference>
<dbReference type="Proteomes" id="UP000281118">
    <property type="component" value="Unassembled WGS sequence"/>
</dbReference>